<sequence>MTAQLSDQILAVFRVVLKNPSMSAEDDFFESGGDSTAAVDAAAMINQQTGVAVPIAQMFIYPTAEELAEALSSLSA</sequence>
<dbReference type="PANTHER" id="PTHR45527">
    <property type="entry name" value="NONRIBOSOMAL PEPTIDE SYNTHETASE"/>
    <property type="match status" value="1"/>
</dbReference>
<dbReference type="Proteomes" id="UP000198253">
    <property type="component" value="Chromosome I"/>
</dbReference>
<evidence type="ECO:0000313" key="1">
    <source>
        <dbReference type="EMBL" id="SCE96630.1"/>
    </source>
</evidence>
<dbReference type="PROSITE" id="PS50075">
    <property type="entry name" value="CARRIER"/>
    <property type="match status" value="1"/>
</dbReference>
<dbReference type="InterPro" id="IPR006162">
    <property type="entry name" value="Ppantetheine_attach_site"/>
</dbReference>
<keyword evidence="2" id="KW-1185">Reference proteome</keyword>
<dbReference type="InterPro" id="IPR009081">
    <property type="entry name" value="PP-bd_ACP"/>
</dbReference>
<dbReference type="GO" id="GO:0043041">
    <property type="term" value="P:amino acid activation for nonribosomal peptide biosynthetic process"/>
    <property type="evidence" value="ECO:0007669"/>
    <property type="project" value="TreeGrafter"/>
</dbReference>
<name>A0A1C4WK96_MICEC</name>
<dbReference type="InterPro" id="IPR036736">
    <property type="entry name" value="ACP-like_sf"/>
</dbReference>
<evidence type="ECO:0000313" key="2">
    <source>
        <dbReference type="Proteomes" id="UP000198253"/>
    </source>
</evidence>
<dbReference type="GO" id="GO:0005737">
    <property type="term" value="C:cytoplasm"/>
    <property type="evidence" value="ECO:0007669"/>
    <property type="project" value="TreeGrafter"/>
</dbReference>
<dbReference type="InterPro" id="IPR020806">
    <property type="entry name" value="PKS_PP-bd"/>
</dbReference>
<gene>
    <name evidence="1" type="ORF">GA0070618_2273</name>
</gene>
<dbReference type="Gene3D" id="1.10.1200.10">
    <property type="entry name" value="ACP-like"/>
    <property type="match status" value="1"/>
</dbReference>
<dbReference type="AlphaFoldDB" id="A0A1C4WK96"/>
<dbReference type="Pfam" id="PF00550">
    <property type="entry name" value="PP-binding"/>
    <property type="match status" value="1"/>
</dbReference>
<dbReference type="RefSeq" id="WP_088981594.1">
    <property type="nucleotide sequence ID" value="NZ_JBFAII010000030.1"/>
</dbReference>
<proteinExistence type="predicted"/>
<dbReference type="OrthoDB" id="2085352at2"/>
<dbReference type="PANTHER" id="PTHR45527:SF1">
    <property type="entry name" value="FATTY ACID SYNTHASE"/>
    <property type="match status" value="1"/>
</dbReference>
<reference evidence="2" key="1">
    <citation type="submission" date="2016-06" db="EMBL/GenBank/DDBJ databases">
        <authorList>
            <person name="Varghese N."/>
            <person name="Submissions Spin"/>
        </authorList>
    </citation>
    <scope>NUCLEOTIDE SEQUENCE [LARGE SCALE GENOMIC DNA]</scope>
    <source>
        <strain evidence="2">DSM 43816</strain>
    </source>
</reference>
<dbReference type="InParanoid" id="A0A1C4WK96"/>
<organism evidence="1 2">
    <name type="scientific">Micromonospora echinospora</name>
    <name type="common">Micromonospora purpurea</name>
    <dbReference type="NCBI Taxonomy" id="1877"/>
    <lineage>
        <taxon>Bacteria</taxon>
        <taxon>Bacillati</taxon>
        <taxon>Actinomycetota</taxon>
        <taxon>Actinomycetes</taxon>
        <taxon>Micromonosporales</taxon>
        <taxon>Micromonosporaceae</taxon>
        <taxon>Micromonospora</taxon>
    </lineage>
</organism>
<dbReference type="GO" id="GO:0044550">
    <property type="term" value="P:secondary metabolite biosynthetic process"/>
    <property type="evidence" value="ECO:0007669"/>
    <property type="project" value="TreeGrafter"/>
</dbReference>
<dbReference type="SUPFAM" id="SSF47336">
    <property type="entry name" value="ACP-like"/>
    <property type="match status" value="1"/>
</dbReference>
<dbReference type="SMART" id="SM00823">
    <property type="entry name" value="PKS_PP"/>
    <property type="match status" value="1"/>
</dbReference>
<dbReference type="PROSITE" id="PS00012">
    <property type="entry name" value="PHOSPHOPANTETHEINE"/>
    <property type="match status" value="1"/>
</dbReference>
<dbReference type="EMBL" id="LT607413">
    <property type="protein sequence ID" value="SCE96630.1"/>
    <property type="molecule type" value="Genomic_DNA"/>
</dbReference>
<accession>A0A1C4WK96</accession>
<protein>
    <submittedName>
        <fullName evidence="1">Phosphopantetheine attachment site</fullName>
    </submittedName>
</protein>
<dbReference type="GO" id="GO:0031177">
    <property type="term" value="F:phosphopantetheine binding"/>
    <property type="evidence" value="ECO:0007669"/>
    <property type="project" value="InterPro"/>
</dbReference>